<dbReference type="InterPro" id="IPR050624">
    <property type="entry name" value="HTH-type_Tx_Regulator"/>
</dbReference>
<dbReference type="Gene3D" id="1.10.357.10">
    <property type="entry name" value="Tetracycline Repressor, domain 2"/>
    <property type="match status" value="1"/>
</dbReference>
<dbReference type="InterPro" id="IPR009057">
    <property type="entry name" value="Homeodomain-like_sf"/>
</dbReference>
<feature type="domain" description="HTH tetR-type" evidence="4">
    <location>
        <begin position="8"/>
        <end position="68"/>
    </location>
</feature>
<keyword evidence="2 3" id="KW-0238">DNA-binding</keyword>
<dbReference type="PANTHER" id="PTHR43479">
    <property type="entry name" value="ACREF/ENVCD OPERON REPRESSOR-RELATED"/>
    <property type="match status" value="1"/>
</dbReference>
<evidence type="ECO:0000313" key="5">
    <source>
        <dbReference type="EMBL" id="RPF53391.1"/>
    </source>
</evidence>
<dbReference type="InterPro" id="IPR036271">
    <property type="entry name" value="Tet_transcr_reg_TetR-rel_C_sf"/>
</dbReference>
<evidence type="ECO:0000256" key="2">
    <source>
        <dbReference type="ARBA" id="ARBA00023125"/>
    </source>
</evidence>
<dbReference type="SUPFAM" id="SSF46689">
    <property type="entry name" value="Homeodomain-like"/>
    <property type="match status" value="1"/>
</dbReference>
<dbReference type="PANTHER" id="PTHR43479:SF11">
    <property type="entry name" value="ACREF_ENVCD OPERON REPRESSOR-RELATED"/>
    <property type="match status" value="1"/>
</dbReference>
<sequence>MIFENIKEESKQKIVTAALREFAENGYNRASTNSIVKRAGVGKGMLYYYFKNKYELYVYLITQSLGVIEEHVNKQINLDETDFFERYRQTVDIEMKVYMENADFFNFMSYVFVMENDHLPNDLSDSIEQLKTEGFGSLYKNIDLTKFRDDIDVEKALQLIQWALDGYQQQLIERLKGTDFSNFEFEVYQKEFMEYLNVLKTSFYH</sequence>
<dbReference type="Pfam" id="PF00440">
    <property type="entry name" value="TetR_N"/>
    <property type="match status" value="1"/>
</dbReference>
<dbReference type="RefSeq" id="WP_124221894.1">
    <property type="nucleotide sequence ID" value="NZ_RKRF01000009.1"/>
</dbReference>
<keyword evidence="1" id="KW-0678">Repressor</keyword>
<dbReference type="OrthoDB" id="9780939at2"/>
<dbReference type="PRINTS" id="PR00455">
    <property type="entry name" value="HTHTETR"/>
</dbReference>
<dbReference type="InterPro" id="IPR023772">
    <property type="entry name" value="DNA-bd_HTH_TetR-type_CS"/>
</dbReference>
<name>A0A3N5C9P7_9BACI</name>
<organism evidence="5 6">
    <name type="scientific">Aquisalibacillus elongatus</name>
    <dbReference type="NCBI Taxonomy" id="485577"/>
    <lineage>
        <taxon>Bacteria</taxon>
        <taxon>Bacillati</taxon>
        <taxon>Bacillota</taxon>
        <taxon>Bacilli</taxon>
        <taxon>Bacillales</taxon>
        <taxon>Bacillaceae</taxon>
        <taxon>Aquisalibacillus</taxon>
    </lineage>
</organism>
<gene>
    <name evidence="5" type="ORF">EDC24_1890</name>
</gene>
<dbReference type="InterPro" id="IPR001647">
    <property type="entry name" value="HTH_TetR"/>
</dbReference>
<dbReference type="EMBL" id="RKRF01000009">
    <property type="protein sequence ID" value="RPF53391.1"/>
    <property type="molecule type" value="Genomic_DNA"/>
</dbReference>
<keyword evidence="6" id="KW-1185">Reference proteome</keyword>
<evidence type="ECO:0000313" key="6">
    <source>
        <dbReference type="Proteomes" id="UP000276443"/>
    </source>
</evidence>
<evidence type="ECO:0000256" key="1">
    <source>
        <dbReference type="ARBA" id="ARBA00022491"/>
    </source>
</evidence>
<dbReference type="SUPFAM" id="SSF48498">
    <property type="entry name" value="Tetracyclin repressor-like, C-terminal domain"/>
    <property type="match status" value="1"/>
</dbReference>
<accession>A0A3N5C9P7</accession>
<dbReference type="PROSITE" id="PS50977">
    <property type="entry name" value="HTH_TETR_2"/>
    <property type="match status" value="1"/>
</dbReference>
<dbReference type="Gene3D" id="1.10.10.60">
    <property type="entry name" value="Homeodomain-like"/>
    <property type="match status" value="1"/>
</dbReference>
<evidence type="ECO:0000256" key="3">
    <source>
        <dbReference type="PROSITE-ProRule" id="PRU00335"/>
    </source>
</evidence>
<comment type="caution">
    <text evidence="5">The sequence shown here is derived from an EMBL/GenBank/DDBJ whole genome shotgun (WGS) entry which is preliminary data.</text>
</comment>
<protein>
    <submittedName>
        <fullName evidence="5">TetR family transcriptional regulator</fullName>
    </submittedName>
</protein>
<proteinExistence type="predicted"/>
<dbReference type="Proteomes" id="UP000276443">
    <property type="component" value="Unassembled WGS sequence"/>
</dbReference>
<feature type="DNA-binding region" description="H-T-H motif" evidence="3">
    <location>
        <begin position="31"/>
        <end position="50"/>
    </location>
</feature>
<dbReference type="PROSITE" id="PS01081">
    <property type="entry name" value="HTH_TETR_1"/>
    <property type="match status" value="1"/>
</dbReference>
<evidence type="ECO:0000259" key="4">
    <source>
        <dbReference type="PROSITE" id="PS50977"/>
    </source>
</evidence>
<reference evidence="5 6" key="1">
    <citation type="submission" date="2018-11" db="EMBL/GenBank/DDBJ databases">
        <title>Genomic Encyclopedia of Type Strains, Phase IV (KMG-IV): sequencing the most valuable type-strain genomes for metagenomic binning, comparative biology and taxonomic classification.</title>
        <authorList>
            <person name="Goeker M."/>
        </authorList>
    </citation>
    <scope>NUCLEOTIDE SEQUENCE [LARGE SCALE GENOMIC DNA]</scope>
    <source>
        <strain evidence="5 6">DSM 18090</strain>
    </source>
</reference>
<dbReference type="AlphaFoldDB" id="A0A3N5C9P7"/>
<dbReference type="GO" id="GO:0003677">
    <property type="term" value="F:DNA binding"/>
    <property type="evidence" value="ECO:0007669"/>
    <property type="project" value="UniProtKB-UniRule"/>
</dbReference>